<sequence length="336" mass="38593">MKPTNFAKHLSPYLTEYLPRQRNASANTVKSYRDTFSLFLKYFETTLGIAPEKLTLERCCPDSILGFLEYLETVRNCKSRTRNQRLAAIHAFFRYVQSEAPDQIERCQQIMAIPFHRFERKSVPYLTVKQLELFLKQPNCRHNEGMRHAVMLRTLYDTGARVQEMCDLVARDVRLDSPPSVTLTGKGRKTRITPLMSTTVEFLRGYMQQNELCSVVAETRPLFFNRLGQKLSRSGVSYLIAKYTNSARQCDPSFPSQVSPHTFRHTKAMHLLQSGNSLTVIQAILGHADIKTCGIYASADLEMKRKAMQQTDQTGPRQSAPTWQQDQSLLNWLKDL</sequence>
<organism evidence="8 9">
    <name type="scientific">Stieleria bergensis</name>
    <dbReference type="NCBI Taxonomy" id="2528025"/>
    <lineage>
        <taxon>Bacteria</taxon>
        <taxon>Pseudomonadati</taxon>
        <taxon>Planctomycetota</taxon>
        <taxon>Planctomycetia</taxon>
        <taxon>Pirellulales</taxon>
        <taxon>Pirellulaceae</taxon>
        <taxon>Stieleria</taxon>
    </lineage>
</organism>
<keyword evidence="4" id="KW-0233">DNA recombination</keyword>
<reference evidence="8 9" key="1">
    <citation type="submission" date="2019-02" db="EMBL/GenBank/DDBJ databases">
        <title>Deep-cultivation of Planctomycetes and their phenomic and genomic characterization uncovers novel biology.</title>
        <authorList>
            <person name="Wiegand S."/>
            <person name="Jogler M."/>
            <person name="Boedeker C."/>
            <person name="Pinto D."/>
            <person name="Vollmers J."/>
            <person name="Rivas-Marin E."/>
            <person name="Kohn T."/>
            <person name="Peeters S.H."/>
            <person name="Heuer A."/>
            <person name="Rast P."/>
            <person name="Oberbeckmann S."/>
            <person name="Bunk B."/>
            <person name="Jeske O."/>
            <person name="Meyerdierks A."/>
            <person name="Storesund J.E."/>
            <person name="Kallscheuer N."/>
            <person name="Luecker S."/>
            <person name="Lage O.M."/>
            <person name="Pohl T."/>
            <person name="Merkel B.J."/>
            <person name="Hornburger P."/>
            <person name="Mueller R.-W."/>
            <person name="Bruemmer F."/>
            <person name="Labrenz M."/>
            <person name="Spormann A.M."/>
            <person name="Op den Camp H."/>
            <person name="Overmann J."/>
            <person name="Amann R."/>
            <person name="Jetten M.S.M."/>
            <person name="Mascher T."/>
            <person name="Medema M.H."/>
            <person name="Devos D.P."/>
            <person name="Kaster A.-K."/>
            <person name="Ovreas L."/>
            <person name="Rohde M."/>
            <person name="Galperin M.Y."/>
            <person name="Jogler C."/>
        </authorList>
    </citation>
    <scope>NUCLEOTIDE SEQUENCE [LARGE SCALE GENOMIC DNA]</scope>
    <source>
        <strain evidence="8 9">SV_7m_r</strain>
    </source>
</reference>
<proteinExistence type="predicted"/>
<dbReference type="InterPro" id="IPR002104">
    <property type="entry name" value="Integrase_catalytic"/>
</dbReference>
<dbReference type="GO" id="GO:0006310">
    <property type="term" value="P:DNA recombination"/>
    <property type="evidence" value="ECO:0007669"/>
    <property type="project" value="UniProtKB-KW"/>
</dbReference>
<evidence type="ECO:0000256" key="1">
    <source>
        <dbReference type="ARBA" id="ARBA00022829"/>
    </source>
</evidence>
<dbReference type="PROSITE" id="PS51898">
    <property type="entry name" value="TYR_RECOMBINASE"/>
    <property type="match status" value="1"/>
</dbReference>
<dbReference type="PANTHER" id="PTHR30349:SF81">
    <property type="entry name" value="TYROSINE RECOMBINASE XERC"/>
    <property type="match status" value="1"/>
</dbReference>
<feature type="domain" description="Core-binding (CB)" evidence="7">
    <location>
        <begin position="4"/>
        <end position="97"/>
    </location>
</feature>
<dbReference type="InterPro" id="IPR050090">
    <property type="entry name" value="Tyrosine_recombinase_XerCD"/>
</dbReference>
<keyword evidence="1" id="KW-0159">Chromosome partition</keyword>
<dbReference type="SUPFAM" id="SSF56349">
    <property type="entry name" value="DNA breaking-rejoining enzymes"/>
    <property type="match status" value="1"/>
</dbReference>
<gene>
    <name evidence="8" type="primary">xerC_2</name>
    <name evidence="8" type="ORF">SV7mr_49540</name>
</gene>
<keyword evidence="3 5" id="KW-0238">DNA-binding</keyword>
<evidence type="ECO:0000313" key="9">
    <source>
        <dbReference type="Proteomes" id="UP000315003"/>
    </source>
</evidence>
<name>A0A517T209_9BACT</name>
<dbReference type="InterPro" id="IPR013762">
    <property type="entry name" value="Integrase-like_cat_sf"/>
</dbReference>
<dbReference type="PANTHER" id="PTHR30349">
    <property type="entry name" value="PHAGE INTEGRASE-RELATED"/>
    <property type="match status" value="1"/>
</dbReference>
<accession>A0A517T209</accession>
<dbReference type="InterPro" id="IPR011010">
    <property type="entry name" value="DNA_brk_join_enz"/>
</dbReference>
<keyword evidence="2" id="KW-0229">DNA integration</keyword>
<dbReference type="InterPro" id="IPR004107">
    <property type="entry name" value="Integrase_SAM-like_N"/>
</dbReference>
<dbReference type="AlphaFoldDB" id="A0A517T209"/>
<dbReference type="OrthoDB" id="107900at2"/>
<evidence type="ECO:0000256" key="5">
    <source>
        <dbReference type="PROSITE-ProRule" id="PRU01248"/>
    </source>
</evidence>
<dbReference type="GO" id="GO:0007059">
    <property type="term" value="P:chromosome segregation"/>
    <property type="evidence" value="ECO:0007669"/>
    <property type="project" value="UniProtKB-KW"/>
</dbReference>
<evidence type="ECO:0000313" key="8">
    <source>
        <dbReference type="EMBL" id="QDT62406.1"/>
    </source>
</evidence>
<dbReference type="PROSITE" id="PS51900">
    <property type="entry name" value="CB"/>
    <property type="match status" value="1"/>
</dbReference>
<feature type="domain" description="Tyr recombinase" evidence="6">
    <location>
        <begin position="121"/>
        <end position="309"/>
    </location>
</feature>
<dbReference type="GO" id="GO:0003677">
    <property type="term" value="F:DNA binding"/>
    <property type="evidence" value="ECO:0007669"/>
    <property type="project" value="UniProtKB-UniRule"/>
</dbReference>
<evidence type="ECO:0000256" key="3">
    <source>
        <dbReference type="ARBA" id="ARBA00023125"/>
    </source>
</evidence>
<dbReference type="InterPro" id="IPR044068">
    <property type="entry name" value="CB"/>
</dbReference>
<protein>
    <submittedName>
        <fullName evidence="8">Tyrosine recombinase XerC</fullName>
    </submittedName>
</protein>
<evidence type="ECO:0000256" key="2">
    <source>
        <dbReference type="ARBA" id="ARBA00022908"/>
    </source>
</evidence>
<dbReference type="Pfam" id="PF00589">
    <property type="entry name" value="Phage_integrase"/>
    <property type="match status" value="1"/>
</dbReference>
<dbReference type="InterPro" id="IPR010998">
    <property type="entry name" value="Integrase_recombinase_N"/>
</dbReference>
<keyword evidence="9" id="KW-1185">Reference proteome</keyword>
<dbReference type="RefSeq" id="WP_145277149.1">
    <property type="nucleotide sequence ID" value="NZ_CP036272.1"/>
</dbReference>
<evidence type="ECO:0000259" key="6">
    <source>
        <dbReference type="PROSITE" id="PS51898"/>
    </source>
</evidence>
<dbReference type="Gene3D" id="1.10.443.10">
    <property type="entry name" value="Intergrase catalytic core"/>
    <property type="match status" value="1"/>
</dbReference>
<dbReference type="GO" id="GO:0015074">
    <property type="term" value="P:DNA integration"/>
    <property type="evidence" value="ECO:0007669"/>
    <property type="project" value="UniProtKB-KW"/>
</dbReference>
<evidence type="ECO:0000256" key="4">
    <source>
        <dbReference type="ARBA" id="ARBA00023172"/>
    </source>
</evidence>
<dbReference type="EMBL" id="CP036272">
    <property type="protein sequence ID" value="QDT62406.1"/>
    <property type="molecule type" value="Genomic_DNA"/>
</dbReference>
<evidence type="ECO:0000259" key="7">
    <source>
        <dbReference type="PROSITE" id="PS51900"/>
    </source>
</evidence>
<dbReference type="Pfam" id="PF02899">
    <property type="entry name" value="Phage_int_SAM_1"/>
    <property type="match status" value="1"/>
</dbReference>
<dbReference type="CDD" id="cd01182">
    <property type="entry name" value="INT_RitC_C_like"/>
    <property type="match status" value="1"/>
</dbReference>
<dbReference type="Proteomes" id="UP000315003">
    <property type="component" value="Chromosome"/>
</dbReference>
<dbReference type="Gene3D" id="1.10.150.130">
    <property type="match status" value="1"/>
</dbReference>